<dbReference type="EMBL" id="GL984141">
    <property type="protein sequence ID" value="EGR29476.1"/>
    <property type="molecule type" value="Genomic_DNA"/>
</dbReference>
<reference evidence="1 2" key="1">
    <citation type="submission" date="2011-07" db="EMBL/GenBank/DDBJ databases">
        <authorList>
            <person name="Coyne R."/>
            <person name="Brami D."/>
            <person name="Johnson J."/>
            <person name="Hostetler J."/>
            <person name="Hannick L."/>
            <person name="Clark T."/>
            <person name="Cassidy-Hanley D."/>
            <person name="Inman J."/>
        </authorList>
    </citation>
    <scope>NUCLEOTIDE SEQUENCE [LARGE SCALE GENOMIC DNA]</scope>
    <source>
        <strain evidence="1 2">G5</strain>
    </source>
</reference>
<accession>G0QZ93</accession>
<dbReference type="Proteomes" id="UP000008983">
    <property type="component" value="Unassembled WGS sequence"/>
</dbReference>
<proteinExistence type="predicted"/>
<protein>
    <submittedName>
        <fullName evidence="1">Uncharacterized protein</fullName>
    </submittedName>
</protein>
<evidence type="ECO:0000313" key="1">
    <source>
        <dbReference type="EMBL" id="EGR29476.1"/>
    </source>
</evidence>
<keyword evidence="2" id="KW-1185">Reference proteome</keyword>
<gene>
    <name evidence="1" type="ORF">IMG5_155180</name>
</gene>
<dbReference type="InParanoid" id="G0QZ93"/>
<evidence type="ECO:0000313" key="2">
    <source>
        <dbReference type="Proteomes" id="UP000008983"/>
    </source>
</evidence>
<feature type="non-terminal residue" evidence="1">
    <location>
        <position position="1"/>
    </location>
</feature>
<sequence length="108" mass="13085">KILININILSINNHKKVFTNNEVNYLMKILPFKIQSIYILFKQKYFITKFQNKIYQRFQGIKLFQQVILKVYKYAKRKNVLLYNHQTIKIINCYSISDMKSSIIIDFL</sequence>
<dbReference type="GeneID" id="14905579"/>
<dbReference type="RefSeq" id="XP_004030712.1">
    <property type="nucleotide sequence ID" value="XM_004030664.1"/>
</dbReference>
<dbReference type="AlphaFoldDB" id="G0QZ93"/>
<name>G0QZ93_ICHMU</name>
<organism evidence="1 2">
    <name type="scientific">Ichthyophthirius multifiliis</name>
    <name type="common">White spot disease agent</name>
    <name type="synonym">Ich</name>
    <dbReference type="NCBI Taxonomy" id="5932"/>
    <lineage>
        <taxon>Eukaryota</taxon>
        <taxon>Sar</taxon>
        <taxon>Alveolata</taxon>
        <taxon>Ciliophora</taxon>
        <taxon>Intramacronucleata</taxon>
        <taxon>Oligohymenophorea</taxon>
        <taxon>Hymenostomatida</taxon>
        <taxon>Ophryoglenina</taxon>
        <taxon>Ichthyophthirius</taxon>
    </lineage>
</organism>